<dbReference type="PROSITE" id="PS00061">
    <property type="entry name" value="ADH_SHORT"/>
    <property type="match status" value="1"/>
</dbReference>
<dbReference type="EMBL" id="VOSK01000036">
    <property type="protein sequence ID" value="MPR25973.1"/>
    <property type="molecule type" value="Genomic_DNA"/>
</dbReference>
<dbReference type="Gene3D" id="3.40.50.720">
    <property type="entry name" value="NAD(P)-binding Rossmann-like Domain"/>
    <property type="match status" value="1"/>
</dbReference>
<name>A0A5N7MGJ6_9HYPH</name>
<gene>
    <name evidence="4" type="ORF">FS320_12240</name>
</gene>
<dbReference type="InterPro" id="IPR002347">
    <property type="entry name" value="SDR_fam"/>
</dbReference>
<protein>
    <submittedName>
        <fullName evidence="4">SDR family oxidoreductase</fullName>
    </submittedName>
</protein>
<dbReference type="GO" id="GO:0016491">
    <property type="term" value="F:oxidoreductase activity"/>
    <property type="evidence" value="ECO:0007669"/>
    <property type="project" value="UniProtKB-KW"/>
</dbReference>
<accession>A0A5N7MGJ6</accession>
<evidence type="ECO:0000256" key="1">
    <source>
        <dbReference type="ARBA" id="ARBA00006484"/>
    </source>
</evidence>
<dbReference type="SUPFAM" id="SSF51735">
    <property type="entry name" value="NAD(P)-binding Rossmann-fold domains"/>
    <property type="match status" value="1"/>
</dbReference>
<evidence type="ECO:0000313" key="4">
    <source>
        <dbReference type="EMBL" id="MPR25973.1"/>
    </source>
</evidence>
<evidence type="ECO:0000313" key="5">
    <source>
        <dbReference type="Proteomes" id="UP000403266"/>
    </source>
</evidence>
<keyword evidence="2" id="KW-0560">Oxidoreductase</keyword>
<dbReference type="SMART" id="SM00822">
    <property type="entry name" value="PKS_KR"/>
    <property type="match status" value="1"/>
</dbReference>
<dbReference type="PRINTS" id="PR00080">
    <property type="entry name" value="SDRFAMILY"/>
</dbReference>
<organism evidence="4 5">
    <name type="scientific">Microvirga tunisiensis</name>
    <dbReference type="NCBI Taxonomy" id="2108360"/>
    <lineage>
        <taxon>Bacteria</taxon>
        <taxon>Pseudomonadati</taxon>
        <taxon>Pseudomonadota</taxon>
        <taxon>Alphaproteobacteria</taxon>
        <taxon>Hyphomicrobiales</taxon>
        <taxon>Methylobacteriaceae</taxon>
        <taxon>Microvirga</taxon>
    </lineage>
</organism>
<dbReference type="AlphaFoldDB" id="A0A5N7MGJ6"/>
<dbReference type="PANTHER" id="PTHR43180:SF33">
    <property type="entry name" value="15-HYDROXYPROSTAGLANDIN DEHYDROGENASE [NAD(+)]-LIKE"/>
    <property type="match status" value="1"/>
</dbReference>
<dbReference type="OrthoDB" id="9797020at2"/>
<dbReference type="NCBIfam" id="NF005559">
    <property type="entry name" value="PRK07231.1"/>
    <property type="match status" value="1"/>
</dbReference>
<keyword evidence="5" id="KW-1185">Reference proteome</keyword>
<dbReference type="FunFam" id="3.40.50.720:FF:000084">
    <property type="entry name" value="Short-chain dehydrogenase reductase"/>
    <property type="match status" value="1"/>
</dbReference>
<dbReference type="Pfam" id="PF13561">
    <property type="entry name" value="adh_short_C2"/>
    <property type="match status" value="1"/>
</dbReference>
<feature type="domain" description="Ketoreductase" evidence="3">
    <location>
        <begin position="40"/>
        <end position="226"/>
    </location>
</feature>
<sequence>MIGLRLGWGPEINAQHFLKQLLDAYVARRSMEIVMQLKDKVTLLVGGSAGIGEGVARLFAKEGSRVVIADINAEQGEKVVAAIREAGGIASFITTDVTSMQDLDRMVQFTIETYGKINVFWHNAGIANQSNIEQLTEEDYDRVMAINLKAAVFGTKLVVPHLKGAGGGSIIFTSSVSGMRPSPLGSISYSVSKAGVVMLVRNLAVYLGKYNIRVNSIAPWAVWTDMTEASLKKGDFEENKRNFLSRIPLGQFLSVDDIANAGLFLASEKASNVTGICLPVDGGLATI</sequence>
<evidence type="ECO:0000256" key="2">
    <source>
        <dbReference type="ARBA" id="ARBA00023002"/>
    </source>
</evidence>
<dbReference type="InterPro" id="IPR057326">
    <property type="entry name" value="KR_dom"/>
</dbReference>
<comment type="similarity">
    <text evidence="1">Belongs to the short-chain dehydrogenases/reductases (SDR) family.</text>
</comment>
<dbReference type="InterPro" id="IPR020904">
    <property type="entry name" value="Sc_DH/Rdtase_CS"/>
</dbReference>
<dbReference type="CDD" id="cd05233">
    <property type="entry name" value="SDR_c"/>
    <property type="match status" value="1"/>
</dbReference>
<dbReference type="Proteomes" id="UP000403266">
    <property type="component" value="Unassembled WGS sequence"/>
</dbReference>
<comment type="caution">
    <text evidence="4">The sequence shown here is derived from an EMBL/GenBank/DDBJ whole genome shotgun (WGS) entry which is preliminary data.</text>
</comment>
<dbReference type="PRINTS" id="PR00081">
    <property type="entry name" value="GDHRDH"/>
</dbReference>
<reference evidence="4 5" key="1">
    <citation type="journal article" date="2019" name="Syst. Appl. Microbiol.">
        <title>Microvirga tunisiensis sp. nov., a root nodule symbiotic bacterium isolated from Lupinus micranthus and L. luteus grown in Northern Tunisia.</title>
        <authorList>
            <person name="Msaddak A."/>
            <person name="Rejili M."/>
            <person name="Duran D."/>
            <person name="Mars M."/>
            <person name="Palacios J.M."/>
            <person name="Ruiz-Argueso T."/>
            <person name="Rey L."/>
            <person name="Imperial J."/>
        </authorList>
    </citation>
    <scope>NUCLEOTIDE SEQUENCE [LARGE SCALE GENOMIC DNA]</scope>
    <source>
        <strain evidence="4 5">Lmie10</strain>
    </source>
</reference>
<proteinExistence type="inferred from homology"/>
<dbReference type="PANTHER" id="PTHR43180">
    <property type="entry name" value="3-OXOACYL-(ACYL-CARRIER-PROTEIN) REDUCTASE (AFU_ORTHOLOGUE AFUA_6G11210)"/>
    <property type="match status" value="1"/>
</dbReference>
<dbReference type="InterPro" id="IPR036291">
    <property type="entry name" value="NAD(P)-bd_dom_sf"/>
</dbReference>
<evidence type="ECO:0000259" key="3">
    <source>
        <dbReference type="SMART" id="SM00822"/>
    </source>
</evidence>